<dbReference type="GeneID" id="27313018"/>
<comment type="subcellular location">
    <subcellularLocation>
        <location evidence="3">Cytoplasm</location>
    </subcellularLocation>
</comment>
<dbReference type="PANTHER" id="PTHR20882">
    <property type="entry name" value="CYTOPLASMIC TRNA 2-THIOLATION PROTEIN 2"/>
    <property type="match status" value="1"/>
</dbReference>
<comment type="function">
    <text evidence="3">Plays a central role in 2-thiolation of mcm(5)S(2)U at tRNA wobble positions of tRNA(Lys), tRNA(Glu) and tRNA(Gln). May act by forming a heterodimer with NCS6 that ligates sulfur from thiocarboxylated URM1 onto the uridine of tRNAs at wobble position. Prior mcm(5) tRNA modification by the elongator complex is required for 2-thiolation. May also be involved in protein urmylation.</text>
</comment>
<dbReference type="FunCoup" id="A0A0D2AAE0">
    <property type="interactions" value="169"/>
</dbReference>
<dbReference type="InterPro" id="IPR019407">
    <property type="entry name" value="CTU2"/>
</dbReference>
<keyword evidence="1 3" id="KW-0963">Cytoplasm</keyword>
<evidence type="ECO:0000256" key="2">
    <source>
        <dbReference type="ARBA" id="ARBA00022694"/>
    </source>
</evidence>
<dbReference type="GO" id="GO:0000049">
    <property type="term" value="F:tRNA binding"/>
    <property type="evidence" value="ECO:0007669"/>
    <property type="project" value="InterPro"/>
</dbReference>
<dbReference type="GO" id="GO:0032447">
    <property type="term" value="P:protein urmylation"/>
    <property type="evidence" value="ECO:0007669"/>
    <property type="project" value="UniProtKB-UniRule"/>
</dbReference>
<protein>
    <recommendedName>
        <fullName evidence="3">Cytoplasmic tRNA 2-thiolation protein 2</fullName>
    </recommendedName>
</protein>
<proteinExistence type="inferred from homology"/>
<dbReference type="InParanoid" id="A0A0D2AAE0"/>
<dbReference type="GO" id="GO:0016783">
    <property type="term" value="F:sulfurtransferase activity"/>
    <property type="evidence" value="ECO:0007669"/>
    <property type="project" value="TreeGrafter"/>
</dbReference>
<dbReference type="Pfam" id="PF10288">
    <property type="entry name" value="CTU2"/>
    <property type="match status" value="1"/>
</dbReference>
<dbReference type="HAMAP" id="MF_03054">
    <property type="entry name" value="CTU2"/>
    <property type="match status" value="1"/>
</dbReference>
<dbReference type="HOGENOM" id="CLU_024534_3_0_1"/>
<dbReference type="VEuPathDB" id="FungiDB:PV09_05045"/>
<comment type="similarity">
    <text evidence="3">Belongs to the CTU2/NCS2 family.</text>
</comment>
<evidence type="ECO:0000256" key="1">
    <source>
        <dbReference type="ARBA" id="ARBA00022490"/>
    </source>
</evidence>
<evidence type="ECO:0000313" key="4">
    <source>
        <dbReference type="EMBL" id="KIW03738.1"/>
    </source>
</evidence>
<dbReference type="GO" id="GO:0016779">
    <property type="term" value="F:nucleotidyltransferase activity"/>
    <property type="evidence" value="ECO:0007669"/>
    <property type="project" value="UniProtKB-UniRule"/>
</dbReference>
<dbReference type="PANTHER" id="PTHR20882:SF14">
    <property type="entry name" value="CYTOPLASMIC TRNA 2-THIOLATION PROTEIN 2"/>
    <property type="match status" value="1"/>
</dbReference>
<dbReference type="RefSeq" id="XP_016213607.1">
    <property type="nucleotide sequence ID" value="XM_016358506.1"/>
</dbReference>
<dbReference type="OrthoDB" id="25129at2759"/>
<comment type="pathway">
    <text evidence="3">tRNA modification; 5-methoxycarbonylmethyl-2-thiouridine-tRNA biosynthesis.</text>
</comment>
<dbReference type="UniPathway" id="UPA00988"/>
<sequence length="354" mass="39766">MRAEHLGQLCKRCSVHEATLTVRNEPLCKECFSKYIHTKVVKRMEAFRTRHASATQERKLLLPISLGVSSVTLLHILDRHLQGQKQKTGRVGFSLHVLYVRSPERTDDLAIKFNAVKEAYPNHTFSMIDLETLFTEKENLRTILDSLPSATSAADVLSILQKRLAVEFAKLHSCEGILWGDSTTKLAEKVLVETSKGRGFSLPWQVGDGASPYSIPFYYPMRDVLKKELIAHSRLTDPPLALLMDTRVFETTQAPPSAKDTTIDVVMKGYFEDVEQSFPSVISNVVRTTEKLIAPKAKEDVARCRLCVLPLPEGRSGVRDWGGHQEEQNEPDPGTRLCYGCSRSIPERLIPLLP</sequence>
<accession>A0A0D2AAE0</accession>
<keyword evidence="5" id="KW-1185">Reference proteome</keyword>
<dbReference type="STRING" id="253628.A0A0D2AAE0"/>
<name>A0A0D2AAE0_9PEZI</name>
<dbReference type="AlphaFoldDB" id="A0A0D2AAE0"/>
<gene>
    <name evidence="3" type="primary">NCS2</name>
    <name evidence="3" type="synonym">CTU2</name>
    <name evidence="4" type="ORF">PV09_05045</name>
</gene>
<evidence type="ECO:0000256" key="3">
    <source>
        <dbReference type="HAMAP-Rule" id="MF_03054"/>
    </source>
</evidence>
<dbReference type="Gene3D" id="3.40.50.620">
    <property type="entry name" value="HUPs"/>
    <property type="match status" value="1"/>
</dbReference>
<dbReference type="GO" id="GO:0002143">
    <property type="term" value="P:tRNA wobble position uridine thiolation"/>
    <property type="evidence" value="ECO:0007669"/>
    <property type="project" value="TreeGrafter"/>
</dbReference>
<keyword evidence="2 3" id="KW-0819">tRNA processing</keyword>
<reference evidence="4 5" key="1">
    <citation type="submission" date="2015-01" db="EMBL/GenBank/DDBJ databases">
        <title>The Genome Sequence of Ochroconis gallopava CBS43764.</title>
        <authorList>
            <consortium name="The Broad Institute Genomics Platform"/>
            <person name="Cuomo C."/>
            <person name="de Hoog S."/>
            <person name="Gorbushina A."/>
            <person name="Stielow B."/>
            <person name="Teixiera M."/>
            <person name="Abouelleil A."/>
            <person name="Chapman S.B."/>
            <person name="Priest M."/>
            <person name="Young S.K."/>
            <person name="Wortman J."/>
            <person name="Nusbaum C."/>
            <person name="Birren B."/>
        </authorList>
    </citation>
    <scope>NUCLEOTIDE SEQUENCE [LARGE SCALE GENOMIC DNA]</scope>
    <source>
        <strain evidence="4 5">CBS 43764</strain>
    </source>
</reference>
<dbReference type="SUPFAM" id="SSF52402">
    <property type="entry name" value="Adenine nucleotide alpha hydrolases-like"/>
    <property type="match status" value="1"/>
</dbReference>
<organism evidence="4 5">
    <name type="scientific">Verruconis gallopava</name>
    <dbReference type="NCBI Taxonomy" id="253628"/>
    <lineage>
        <taxon>Eukaryota</taxon>
        <taxon>Fungi</taxon>
        <taxon>Dikarya</taxon>
        <taxon>Ascomycota</taxon>
        <taxon>Pezizomycotina</taxon>
        <taxon>Dothideomycetes</taxon>
        <taxon>Pleosporomycetidae</taxon>
        <taxon>Venturiales</taxon>
        <taxon>Sympoventuriaceae</taxon>
        <taxon>Verruconis</taxon>
    </lineage>
</organism>
<dbReference type="GO" id="GO:0005829">
    <property type="term" value="C:cytosol"/>
    <property type="evidence" value="ECO:0007669"/>
    <property type="project" value="TreeGrafter"/>
</dbReference>
<dbReference type="Proteomes" id="UP000053259">
    <property type="component" value="Unassembled WGS sequence"/>
</dbReference>
<dbReference type="InterPro" id="IPR014729">
    <property type="entry name" value="Rossmann-like_a/b/a_fold"/>
</dbReference>
<dbReference type="EMBL" id="KN847543">
    <property type="protein sequence ID" value="KIW03738.1"/>
    <property type="molecule type" value="Genomic_DNA"/>
</dbReference>
<evidence type="ECO:0000313" key="5">
    <source>
        <dbReference type="Proteomes" id="UP000053259"/>
    </source>
</evidence>